<dbReference type="PANTHER" id="PTHR42912">
    <property type="entry name" value="METHYLTRANSFERASE"/>
    <property type="match status" value="1"/>
</dbReference>
<evidence type="ECO:0000259" key="1">
    <source>
        <dbReference type="Pfam" id="PF08241"/>
    </source>
</evidence>
<dbReference type="GO" id="GO:0008757">
    <property type="term" value="F:S-adenosylmethionine-dependent methyltransferase activity"/>
    <property type="evidence" value="ECO:0007669"/>
    <property type="project" value="InterPro"/>
</dbReference>
<evidence type="ECO:0000313" key="2">
    <source>
        <dbReference type="EMBL" id="CCO66848.1"/>
    </source>
</evidence>
<reference evidence="2 3" key="1">
    <citation type="submission" date="2011-10" db="EMBL/GenBank/DDBJ databases">
        <authorList>
            <person name="Genoscope - CEA"/>
        </authorList>
    </citation>
    <scope>NUCLEOTIDE SEQUENCE [LARGE SCALE GENOMIC DNA]</scope>
    <source>
        <strain evidence="2 3">RCC 1105</strain>
    </source>
</reference>
<dbReference type="Proteomes" id="UP000198341">
    <property type="component" value="Chromosome 9"/>
</dbReference>
<gene>
    <name evidence="2" type="ORF">Bathy09g04660</name>
</gene>
<feature type="domain" description="Methyltransferase type 11" evidence="1">
    <location>
        <begin position="173"/>
        <end position="274"/>
    </location>
</feature>
<dbReference type="Gene3D" id="3.40.50.150">
    <property type="entry name" value="Vaccinia Virus protein VP39"/>
    <property type="match status" value="1"/>
</dbReference>
<dbReference type="PANTHER" id="PTHR42912:SF80">
    <property type="entry name" value="METHYLTRANSFERASE DOMAIN-CONTAINING PROTEIN"/>
    <property type="match status" value="1"/>
</dbReference>
<protein>
    <recommendedName>
        <fullName evidence="1">Methyltransferase type 11 domain-containing protein</fullName>
    </recommendedName>
</protein>
<sequence>MDGMKARSNNNTTNNNQIVEDKLKPDWAGDDILSKAVDAAISNKFLYEVIMKPMARKTLIDTAEKNGIKWREVAEELQKDERLQAKFNEIEISSMEYPEYYLKPFHAYTEGNLCWLAACEAESATYSMALRVYPKERITAMEAQQRLRDSYTTTLRDHREKYNATNVEPEVIVDIGCSVGMSTRYISRQFPSAKTIGMDLSPHMLAVASLRDEQETDSSQRVWVHGKGEDTKMADNSVDVVSLAFVIHECPETATDALMKEAFRILRPGGTFIMTDNNPQSAVIQKLPPALFTLMKSTEPHSNEYYTINVVNMLKANGFEHAHQEQTDPRHRTVLASKPL</sequence>
<organism evidence="2 3">
    <name type="scientific">Bathycoccus prasinos</name>
    <dbReference type="NCBI Taxonomy" id="41875"/>
    <lineage>
        <taxon>Eukaryota</taxon>
        <taxon>Viridiplantae</taxon>
        <taxon>Chlorophyta</taxon>
        <taxon>Mamiellophyceae</taxon>
        <taxon>Mamiellales</taxon>
        <taxon>Bathycoccaceae</taxon>
        <taxon>Bathycoccus</taxon>
    </lineage>
</organism>
<dbReference type="KEGG" id="bpg:Bathy09g04660"/>
<dbReference type="InterPro" id="IPR029063">
    <property type="entry name" value="SAM-dependent_MTases_sf"/>
</dbReference>
<dbReference type="RefSeq" id="XP_007511288.1">
    <property type="nucleotide sequence ID" value="XM_007511226.1"/>
</dbReference>
<keyword evidence="3" id="KW-1185">Reference proteome</keyword>
<dbReference type="CDD" id="cd02440">
    <property type="entry name" value="AdoMet_MTases"/>
    <property type="match status" value="1"/>
</dbReference>
<dbReference type="EMBL" id="FO082270">
    <property type="protein sequence ID" value="CCO66848.1"/>
    <property type="molecule type" value="Genomic_DNA"/>
</dbReference>
<dbReference type="Pfam" id="PF08241">
    <property type="entry name" value="Methyltransf_11"/>
    <property type="match status" value="1"/>
</dbReference>
<dbReference type="AlphaFoldDB" id="K8F3J5"/>
<accession>K8F3J5</accession>
<dbReference type="InterPro" id="IPR013216">
    <property type="entry name" value="Methyltransf_11"/>
</dbReference>
<name>K8F3J5_9CHLO</name>
<dbReference type="InterPro" id="IPR050508">
    <property type="entry name" value="Methyltransf_Superfamily"/>
</dbReference>
<dbReference type="GeneID" id="19013972"/>
<proteinExistence type="predicted"/>
<dbReference type="OrthoDB" id="2013972at2759"/>
<evidence type="ECO:0000313" key="3">
    <source>
        <dbReference type="Proteomes" id="UP000198341"/>
    </source>
</evidence>
<dbReference type="eggNOG" id="ENOG502RRD0">
    <property type="taxonomic scope" value="Eukaryota"/>
</dbReference>
<dbReference type="SUPFAM" id="SSF53335">
    <property type="entry name" value="S-adenosyl-L-methionine-dependent methyltransferases"/>
    <property type="match status" value="1"/>
</dbReference>